<evidence type="ECO:0000313" key="1">
    <source>
        <dbReference type="EMBL" id="AIF07766.1"/>
    </source>
</evidence>
<name>A0A075GV53_9ARCH</name>
<dbReference type="EMBL" id="KF900812">
    <property type="protein sequence ID" value="AIF07766.1"/>
    <property type="molecule type" value="Genomic_DNA"/>
</dbReference>
<organism evidence="1">
    <name type="scientific">uncultured marine thaumarchaeote KM3_24_H04</name>
    <dbReference type="NCBI Taxonomy" id="1456101"/>
    <lineage>
        <taxon>Archaea</taxon>
        <taxon>Nitrososphaerota</taxon>
        <taxon>environmental samples</taxon>
    </lineage>
</organism>
<dbReference type="AlphaFoldDB" id="A0A075GV53"/>
<proteinExistence type="predicted"/>
<accession>A0A075GV53</accession>
<sequence>MSETGFSKEVVNVNQRKFIVEILHFDNGNFVSVYEGPKKIGGMIASINTGPVPTTTTIIPAKSDSLFLKLIAEKIATNKKGVCLVTASIERELDKESTKQIMNKIMEITEND</sequence>
<protein>
    <submittedName>
        <fullName evidence="1">Uncharacterized protein</fullName>
    </submittedName>
</protein>
<reference evidence="1" key="1">
    <citation type="journal article" date="2014" name="Genome Biol. Evol.">
        <title>Pangenome evidence for extensive interdomain horizontal transfer affecting lineage core and shell genes in uncultured planktonic thaumarchaeota and euryarchaeota.</title>
        <authorList>
            <person name="Deschamps P."/>
            <person name="Zivanovic Y."/>
            <person name="Moreira D."/>
            <person name="Rodriguez-Valera F."/>
            <person name="Lopez-Garcia P."/>
        </authorList>
    </citation>
    <scope>NUCLEOTIDE SEQUENCE</scope>
</reference>